<evidence type="ECO:0008006" key="4">
    <source>
        <dbReference type="Google" id="ProtNLM"/>
    </source>
</evidence>
<dbReference type="HOGENOM" id="CLU_1126679_0_0_1"/>
<keyword evidence="3" id="KW-1185">Reference proteome</keyword>
<dbReference type="Proteomes" id="UP000007875">
    <property type="component" value="Unassembled WGS sequence"/>
</dbReference>
<accession>H2YYM1</accession>
<evidence type="ECO:0000313" key="2">
    <source>
        <dbReference type="Ensembl" id="ENSCSAVP00000010432.1"/>
    </source>
</evidence>
<name>H2YYM1_CIOSA</name>
<reference evidence="2" key="2">
    <citation type="submission" date="2025-08" db="UniProtKB">
        <authorList>
            <consortium name="Ensembl"/>
        </authorList>
    </citation>
    <scope>IDENTIFICATION</scope>
</reference>
<dbReference type="Gene3D" id="1.20.1050.10">
    <property type="match status" value="1"/>
</dbReference>
<proteinExistence type="predicted"/>
<evidence type="ECO:0000313" key="3">
    <source>
        <dbReference type="Proteomes" id="UP000007875"/>
    </source>
</evidence>
<feature type="region of interest" description="Disordered" evidence="1">
    <location>
        <begin position="191"/>
        <end position="247"/>
    </location>
</feature>
<reference evidence="2" key="3">
    <citation type="submission" date="2025-09" db="UniProtKB">
        <authorList>
            <consortium name="Ensembl"/>
        </authorList>
    </citation>
    <scope>IDENTIFICATION</scope>
</reference>
<dbReference type="Ensembl" id="ENSCSAVT00000010558.1">
    <property type="protein sequence ID" value="ENSCSAVP00000010432.1"/>
    <property type="gene ID" value="ENSCSAVG00000006145.1"/>
</dbReference>
<dbReference type="GeneTree" id="ENSGT00550000075017"/>
<dbReference type="AlphaFoldDB" id="H2YYM1"/>
<sequence length="247" mass="27505">SPETLKVLLACYETGFQDIKIRLKSDSPLSVTLQCGTVFNSANSAVRFIYETQGQQVDTDTLQWFELEFSSLRCLVGDYCSNEEKKPLKEFPQLVSAISNLEKAISSKAFKCDCINKISAADCVVFSALSPIFCDPNHNMDGDFPNLIKQLQYFSNRGAFRSAWKEITGGSGEIAFKPYFCATKNQWKMDKSPKSTEHASKTNDQNSPAKDALTPEELNAAKISWETKSSVPRAKPRIHPVLPVEGE</sequence>
<protein>
    <recommendedName>
        <fullName evidence="4">GST C-terminal domain-containing protein</fullName>
    </recommendedName>
</protein>
<dbReference type="Gene3D" id="3.40.30.10">
    <property type="entry name" value="Glutaredoxin"/>
    <property type="match status" value="1"/>
</dbReference>
<reference evidence="3" key="1">
    <citation type="submission" date="2003-08" db="EMBL/GenBank/DDBJ databases">
        <authorList>
            <person name="Birren B."/>
            <person name="Nusbaum C."/>
            <person name="Abebe A."/>
            <person name="Abouelleil A."/>
            <person name="Adekoya E."/>
            <person name="Ait-zahra M."/>
            <person name="Allen N."/>
            <person name="Allen T."/>
            <person name="An P."/>
            <person name="Anderson M."/>
            <person name="Anderson S."/>
            <person name="Arachchi H."/>
            <person name="Armbruster J."/>
            <person name="Bachantsang P."/>
            <person name="Baldwin J."/>
            <person name="Barry A."/>
            <person name="Bayul T."/>
            <person name="Blitshsteyn B."/>
            <person name="Bloom T."/>
            <person name="Blye J."/>
            <person name="Boguslavskiy L."/>
            <person name="Borowsky M."/>
            <person name="Boukhgalter B."/>
            <person name="Brunache A."/>
            <person name="Butler J."/>
            <person name="Calixte N."/>
            <person name="Calvo S."/>
            <person name="Camarata J."/>
            <person name="Campo K."/>
            <person name="Chang J."/>
            <person name="Cheshatsang Y."/>
            <person name="Citroen M."/>
            <person name="Collymore A."/>
            <person name="Considine T."/>
            <person name="Cook A."/>
            <person name="Cooke P."/>
            <person name="Corum B."/>
            <person name="Cuomo C."/>
            <person name="David R."/>
            <person name="Dawoe T."/>
            <person name="Degray S."/>
            <person name="Dodge S."/>
            <person name="Dooley K."/>
            <person name="Dorje P."/>
            <person name="Dorjee K."/>
            <person name="Dorris L."/>
            <person name="Duffey N."/>
            <person name="Dupes A."/>
            <person name="Elkins T."/>
            <person name="Engels R."/>
            <person name="Erickson J."/>
            <person name="Farina A."/>
            <person name="Faro S."/>
            <person name="Ferreira P."/>
            <person name="Fischer H."/>
            <person name="Fitzgerald M."/>
            <person name="Foley K."/>
            <person name="Gage D."/>
            <person name="Galagan J."/>
            <person name="Gearin G."/>
            <person name="Gnerre S."/>
            <person name="Gnirke A."/>
            <person name="Goyette A."/>
            <person name="Graham J."/>
            <person name="Grandbois E."/>
            <person name="Gyaltsen K."/>
            <person name="Hafez N."/>
            <person name="Hagopian D."/>
            <person name="Hagos B."/>
            <person name="Hall J."/>
            <person name="Hatcher B."/>
            <person name="Heller A."/>
            <person name="Higgins H."/>
            <person name="Honan T."/>
            <person name="Horn A."/>
            <person name="Houde N."/>
            <person name="Hughes L."/>
            <person name="Hulme W."/>
            <person name="Husby E."/>
            <person name="Iliev I."/>
            <person name="Jaffe D."/>
            <person name="Jones C."/>
            <person name="Kamal M."/>
            <person name="Kamat A."/>
            <person name="Kamvysselis M."/>
            <person name="Karlsson E."/>
            <person name="Kells C."/>
            <person name="Kieu A."/>
            <person name="Kisner P."/>
            <person name="Kodira C."/>
            <person name="Kulbokas E."/>
            <person name="Labutti K."/>
            <person name="Lama D."/>
            <person name="Landers T."/>
            <person name="Leger J."/>
            <person name="Levine S."/>
            <person name="Lewis D."/>
            <person name="Lewis T."/>
            <person name="Lindblad-toh K."/>
            <person name="Liu X."/>
            <person name="Lokyitsang T."/>
            <person name="Lokyitsang Y."/>
            <person name="Lucien O."/>
            <person name="Lui A."/>
            <person name="Ma L.J."/>
            <person name="Mabbitt R."/>
            <person name="Macdonald J."/>
            <person name="Maclean C."/>
            <person name="Major J."/>
            <person name="Manning J."/>
            <person name="Marabella R."/>
            <person name="Maru K."/>
            <person name="Matthews C."/>
            <person name="Mauceli E."/>
            <person name="Mccarthy M."/>
            <person name="Mcdonough S."/>
            <person name="Mcghee T."/>
            <person name="Meldrim J."/>
            <person name="Meneus L."/>
            <person name="Mesirov J."/>
            <person name="Mihalev A."/>
            <person name="Mihova T."/>
            <person name="Mikkelsen T."/>
            <person name="Mlenga V."/>
            <person name="Moru K."/>
            <person name="Mozes J."/>
            <person name="Mulrain L."/>
            <person name="Munson G."/>
            <person name="Naylor J."/>
            <person name="Newes C."/>
            <person name="Nguyen C."/>
            <person name="Nguyen N."/>
            <person name="Nguyen T."/>
            <person name="Nicol R."/>
            <person name="Nielsen C."/>
            <person name="Nizzari M."/>
            <person name="Norbu C."/>
            <person name="Norbu N."/>
            <person name="O'donnell P."/>
            <person name="Okoawo O."/>
            <person name="O'leary S."/>
            <person name="Omotosho B."/>
            <person name="O'neill K."/>
            <person name="Osman S."/>
            <person name="Parker S."/>
            <person name="Perrin D."/>
            <person name="Phunkhang P."/>
            <person name="Piqani B."/>
            <person name="Purcell S."/>
            <person name="Rachupka T."/>
            <person name="Ramasamy U."/>
            <person name="Rameau R."/>
            <person name="Ray V."/>
            <person name="Raymond C."/>
            <person name="Retta R."/>
            <person name="Richardson S."/>
            <person name="Rise C."/>
            <person name="Rodriguez J."/>
            <person name="Rogers J."/>
            <person name="Rogov P."/>
            <person name="Rutman M."/>
            <person name="Schupbach R."/>
            <person name="Seaman C."/>
            <person name="Settipalli S."/>
            <person name="Sharpe T."/>
            <person name="Sheridan J."/>
            <person name="Sherpa N."/>
            <person name="Shi J."/>
            <person name="Smirnov S."/>
            <person name="Smith C."/>
            <person name="Sougnez C."/>
            <person name="Spencer B."/>
            <person name="Stalker J."/>
            <person name="Stange-thomann N."/>
            <person name="Stavropoulos S."/>
            <person name="Stetson K."/>
            <person name="Stone C."/>
            <person name="Stone S."/>
            <person name="Stubbs M."/>
            <person name="Talamas J."/>
            <person name="Tchuinga P."/>
            <person name="Tenzing P."/>
            <person name="Tesfaye S."/>
            <person name="Theodore J."/>
            <person name="Thoulutsang Y."/>
            <person name="Topham K."/>
            <person name="Towey S."/>
            <person name="Tsamla T."/>
            <person name="Tsomo N."/>
            <person name="Vallee D."/>
            <person name="Vassiliev H."/>
            <person name="Venkataraman V."/>
            <person name="Vinson J."/>
            <person name="Vo A."/>
            <person name="Wade C."/>
            <person name="Wang S."/>
            <person name="Wangchuk T."/>
            <person name="Wangdi T."/>
            <person name="Whittaker C."/>
            <person name="Wilkinson J."/>
            <person name="Wu Y."/>
            <person name="Wyman D."/>
            <person name="Yadav S."/>
            <person name="Yang S."/>
            <person name="Yang X."/>
            <person name="Yeager S."/>
            <person name="Yee E."/>
            <person name="Young G."/>
            <person name="Zainoun J."/>
            <person name="Zembeck L."/>
            <person name="Zimmer A."/>
            <person name="Zody M."/>
            <person name="Lander E."/>
        </authorList>
    </citation>
    <scope>NUCLEOTIDE SEQUENCE [LARGE SCALE GENOMIC DNA]</scope>
</reference>
<evidence type="ECO:0000256" key="1">
    <source>
        <dbReference type="SAM" id="MobiDB-lite"/>
    </source>
</evidence>
<organism evidence="2 3">
    <name type="scientific">Ciona savignyi</name>
    <name type="common">Pacific transparent sea squirt</name>
    <dbReference type="NCBI Taxonomy" id="51511"/>
    <lineage>
        <taxon>Eukaryota</taxon>
        <taxon>Metazoa</taxon>
        <taxon>Chordata</taxon>
        <taxon>Tunicata</taxon>
        <taxon>Ascidiacea</taxon>
        <taxon>Phlebobranchia</taxon>
        <taxon>Cionidae</taxon>
        <taxon>Ciona</taxon>
    </lineage>
</organism>
<feature type="compositionally biased region" description="Basic and acidic residues" evidence="1">
    <location>
        <begin position="191"/>
        <end position="201"/>
    </location>
</feature>